<accession>A0A382EWG4</accession>
<dbReference type="SUPFAM" id="SSF52317">
    <property type="entry name" value="Class I glutamine amidotransferase-like"/>
    <property type="match status" value="1"/>
</dbReference>
<dbReference type="InterPro" id="IPR029062">
    <property type="entry name" value="Class_I_gatase-like"/>
</dbReference>
<dbReference type="PANTHER" id="PTHR37947:SF1">
    <property type="entry name" value="BLL2462 PROTEIN"/>
    <property type="match status" value="1"/>
</dbReference>
<proteinExistence type="predicted"/>
<gene>
    <name evidence="1" type="ORF">METZ01_LOCUS207970</name>
</gene>
<organism evidence="1">
    <name type="scientific">marine metagenome</name>
    <dbReference type="NCBI Taxonomy" id="408172"/>
    <lineage>
        <taxon>unclassified sequences</taxon>
        <taxon>metagenomes</taxon>
        <taxon>ecological metagenomes</taxon>
    </lineage>
</organism>
<name>A0A382EWG4_9ZZZZ</name>
<feature type="non-terminal residue" evidence="1">
    <location>
        <position position="545"/>
    </location>
</feature>
<evidence type="ECO:0000313" key="1">
    <source>
        <dbReference type="EMBL" id="SVB55116.1"/>
    </source>
</evidence>
<dbReference type="PANTHER" id="PTHR37947">
    <property type="entry name" value="BLL2462 PROTEIN"/>
    <property type="match status" value="1"/>
</dbReference>
<feature type="non-terminal residue" evidence="1">
    <location>
        <position position="1"/>
    </location>
</feature>
<sequence length="545" mass="63735">REKRMLWKTSLILRTALFCLIIFLTLENLKSSLSVPKPLFVLFDGSESMRIEENGFSKNVPIKLPRAAETFIREEYPDREIHAYDLFRVDEEREAKGSPISEALIRFLDRSGIESTQELLLFSDGQDSVHSGMPRQAAKHFREAGIRLNTLASANYAKGDLSVESVAHPRVAFVDQLTTIRVRVRSSFSMAVSTHLLLLDGQSILHRKRIDLNPDNPVQELELKWMPVRSGEALLSLELQSLEEEQFHNNFSYLPVSIREKRMRVLHIAGRPSWDVFHLRRLLKEMPEVDMIAFFILRDPFEDTQTVPEKELALIRFPVQELFMRQLFKFDTVVFHNFDIRRFLRNAQFQRSFQKFLAGGKRIIVVGGEQVVGHRDYQELFLSGTSSQKLKLEFRHRTDWNFRERRLLPVHDLQHQPAFAGDLEEDYNQPSELLLRTPYRKGRVDWVLEPQSWSWKLGNAQPLQKPVADDDFSGIRHRHASFWQTLLFQPIRMRQRIFRDFSPGRPYHDMETIQGWVHLPTRSGSATFRLVEESNSGIRFETELP</sequence>
<protein>
    <recommendedName>
        <fullName evidence="2">VWA domain-containing protein</fullName>
    </recommendedName>
</protein>
<reference evidence="1" key="1">
    <citation type="submission" date="2018-05" db="EMBL/GenBank/DDBJ databases">
        <authorList>
            <person name="Lanie J.A."/>
            <person name="Ng W.-L."/>
            <person name="Kazmierczak K.M."/>
            <person name="Andrzejewski T.M."/>
            <person name="Davidsen T.M."/>
            <person name="Wayne K.J."/>
            <person name="Tettelin H."/>
            <person name="Glass J.I."/>
            <person name="Rusch D."/>
            <person name="Podicherti R."/>
            <person name="Tsui H.-C.T."/>
            <person name="Winkler M.E."/>
        </authorList>
    </citation>
    <scope>NUCLEOTIDE SEQUENCE</scope>
</reference>
<dbReference type="AlphaFoldDB" id="A0A382EWG4"/>
<dbReference type="EMBL" id="UINC01046729">
    <property type="protein sequence ID" value="SVB55116.1"/>
    <property type="molecule type" value="Genomic_DNA"/>
</dbReference>
<evidence type="ECO:0008006" key="2">
    <source>
        <dbReference type="Google" id="ProtNLM"/>
    </source>
</evidence>